<proteinExistence type="predicted"/>
<name>A0A3Q8XS84_9HYPH</name>
<evidence type="ECO:0000259" key="6">
    <source>
        <dbReference type="Pfam" id="PF01794"/>
    </source>
</evidence>
<evidence type="ECO:0000256" key="5">
    <source>
        <dbReference type="SAM" id="Phobius"/>
    </source>
</evidence>
<protein>
    <submittedName>
        <fullName evidence="7">Ferric reductase</fullName>
    </submittedName>
</protein>
<dbReference type="Pfam" id="PF01794">
    <property type="entry name" value="Ferric_reduct"/>
    <property type="match status" value="1"/>
</dbReference>
<dbReference type="Proteomes" id="UP000268192">
    <property type="component" value="Chromosome"/>
</dbReference>
<evidence type="ECO:0000256" key="4">
    <source>
        <dbReference type="ARBA" id="ARBA00023136"/>
    </source>
</evidence>
<dbReference type="KEGG" id="abaw:D5400_18430"/>
<evidence type="ECO:0000313" key="7">
    <source>
        <dbReference type="EMBL" id="AZN73922.1"/>
    </source>
</evidence>
<feature type="transmembrane region" description="Helical" evidence="5">
    <location>
        <begin position="73"/>
        <end position="94"/>
    </location>
</feature>
<evidence type="ECO:0000256" key="3">
    <source>
        <dbReference type="ARBA" id="ARBA00022989"/>
    </source>
</evidence>
<organism evidence="7 8">
    <name type="scientific">Georhizobium profundi</name>
    <dbReference type="NCBI Taxonomy" id="2341112"/>
    <lineage>
        <taxon>Bacteria</taxon>
        <taxon>Pseudomonadati</taxon>
        <taxon>Pseudomonadota</taxon>
        <taxon>Alphaproteobacteria</taxon>
        <taxon>Hyphomicrobiales</taxon>
        <taxon>Rhizobiaceae</taxon>
        <taxon>Georhizobium</taxon>
    </lineage>
</organism>
<feature type="domain" description="Ferric oxidoreductase" evidence="6">
    <location>
        <begin position="43"/>
        <end position="157"/>
    </location>
</feature>
<gene>
    <name evidence="7" type="ORF">D5400_18430</name>
</gene>
<dbReference type="RefSeq" id="WP_126011466.1">
    <property type="nucleotide sequence ID" value="NZ_CP032509.1"/>
</dbReference>
<evidence type="ECO:0000256" key="2">
    <source>
        <dbReference type="ARBA" id="ARBA00022692"/>
    </source>
</evidence>
<accession>A0A3Q8XS84</accession>
<sequence length="203" mass="21632">MGSVRAVLIWLGVALAVTVPIAVAAASPLLQWRDPIYIAACFAGIVALALVFAQPLLAGGYLPEVSIRKGRRVHSFVGVLLVTAVLVHLVGLWITSPPDVVDALLFRSPTPFSVWGVLAMWAVFAAAILAALRLRLRLSPRIWRLGHTGLAVVTVIGSVVHALLIEGTMGTGSKVLLCALVLAATLKVVLDLRSWTLLTRARR</sequence>
<keyword evidence="8" id="KW-1185">Reference proteome</keyword>
<feature type="transmembrane region" description="Helical" evidence="5">
    <location>
        <begin position="114"/>
        <end position="132"/>
    </location>
</feature>
<feature type="transmembrane region" description="Helical" evidence="5">
    <location>
        <begin position="171"/>
        <end position="190"/>
    </location>
</feature>
<dbReference type="InterPro" id="IPR013130">
    <property type="entry name" value="Fe3_Rdtase_TM_dom"/>
</dbReference>
<comment type="subcellular location">
    <subcellularLocation>
        <location evidence="1">Membrane</location>
        <topology evidence="1">Multi-pass membrane protein</topology>
    </subcellularLocation>
</comment>
<feature type="transmembrane region" description="Helical" evidence="5">
    <location>
        <begin position="144"/>
        <end position="165"/>
    </location>
</feature>
<dbReference type="EMBL" id="CP032509">
    <property type="protein sequence ID" value="AZN73922.1"/>
    <property type="molecule type" value="Genomic_DNA"/>
</dbReference>
<dbReference type="OrthoDB" id="7917288at2"/>
<keyword evidence="4 5" id="KW-0472">Membrane</keyword>
<reference evidence="7 8" key="1">
    <citation type="submission" date="2018-09" db="EMBL/GenBank/DDBJ databases">
        <title>Marinorhizobium profundi gen. nov., sp. nov., isolated from a deep-sea sediment sample from the New Britain Trench and proposal of Marinorhizobiaceae fam. nov. in the order Rhizobiales of the class Alphaproteobacteria.</title>
        <authorList>
            <person name="Cao J."/>
        </authorList>
    </citation>
    <scope>NUCLEOTIDE SEQUENCE [LARGE SCALE GENOMIC DNA]</scope>
    <source>
        <strain evidence="7 8">WS11</strain>
    </source>
</reference>
<feature type="transmembrane region" description="Helical" evidence="5">
    <location>
        <begin position="36"/>
        <end position="61"/>
    </location>
</feature>
<dbReference type="AlphaFoldDB" id="A0A3Q8XS84"/>
<evidence type="ECO:0000313" key="8">
    <source>
        <dbReference type="Proteomes" id="UP000268192"/>
    </source>
</evidence>
<keyword evidence="2 5" id="KW-0812">Transmembrane</keyword>
<dbReference type="GO" id="GO:0016020">
    <property type="term" value="C:membrane"/>
    <property type="evidence" value="ECO:0007669"/>
    <property type="project" value="UniProtKB-SubCell"/>
</dbReference>
<keyword evidence="3 5" id="KW-1133">Transmembrane helix</keyword>
<evidence type="ECO:0000256" key="1">
    <source>
        <dbReference type="ARBA" id="ARBA00004141"/>
    </source>
</evidence>